<name>A0A7X9E760_UNCKA</name>
<dbReference type="InterPro" id="IPR027381">
    <property type="entry name" value="LytR/CpsA/Psr_C"/>
</dbReference>
<dbReference type="AlphaFoldDB" id="A0A7X9E760"/>
<reference evidence="4 5" key="1">
    <citation type="journal article" date="2020" name="Biotechnol. Biofuels">
        <title>New insights from the biogas microbiome by comprehensive genome-resolved metagenomics of nearly 1600 species originating from multiple anaerobic digesters.</title>
        <authorList>
            <person name="Campanaro S."/>
            <person name="Treu L."/>
            <person name="Rodriguez-R L.M."/>
            <person name="Kovalovszki A."/>
            <person name="Ziels R.M."/>
            <person name="Maus I."/>
            <person name="Zhu X."/>
            <person name="Kougias P.G."/>
            <person name="Basile A."/>
            <person name="Luo G."/>
            <person name="Schluter A."/>
            <person name="Konstantinidis K.T."/>
            <person name="Angelidaki I."/>
        </authorList>
    </citation>
    <scope>NUCLEOTIDE SEQUENCE [LARGE SCALE GENOMIC DNA]</scope>
    <source>
        <strain evidence="4">AS27yjCOA_202</strain>
    </source>
</reference>
<feature type="domain" description="LytR/CpsA/Psr regulator C-terminal" evidence="3">
    <location>
        <begin position="363"/>
        <end position="434"/>
    </location>
</feature>
<evidence type="ECO:0000256" key="2">
    <source>
        <dbReference type="SAM" id="Phobius"/>
    </source>
</evidence>
<keyword evidence="2" id="KW-0472">Membrane</keyword>
<feature type="compositionally biased region" description="Polar residues" evidence="1">
    <location>
        <begin position="341"/>
        <end position="355"/>
    </location>
</feature>
<protein>
    <submittedName>
        <fullName evidence="4">LytR C-terminal domain-containing protein</fullName>
    </submittedName>
</protein>
<dbReference type="Proteomes" id="UP000590542">
    <property type="component" value="Unassembled WGS sequence"/>
</dbReference>
<evidence type="ECO:0000313" key="5">
    <source>
        <dbReference type="Proteomes" id="UP000590542"/>
    </source>
</evidence>
<keyword evidence="2" id="KW-1133">Transmembrane helix</keyword>
<dbReference type="Pfam" id="PF13399">
    <property type="entry name" value="LytR_C"/>
    <property type="match status" value="1"/>
</dbReference>
<evidence type="ECO:0000313" key="4">
    <source>
        <dbReference type="EMBL" id="NMB91542.1"/>
    </source>
</evidence>
<feature type="transmembrane region" description="Helical" evidence="2">
    <location>
        <begin position="293"/>
        <end position="316"/>
    </location>
</feature>
<keyword evidence="2" id="KW-0812">Transmembrane</keyword>
<evidence type="ECO:0000259" key="3">
    <source>
        <dbReference type="Pfam" id="PF13399"/>
    </source>
</evidence>
<dbReference type="Gene3D" id="3.30.70.2390">
    <property type="match status" value="1"/>
</dbReference>
<gene>
    <name evidence="4" type="ORF">GYA37_01680</name>
</gene>
<comment type="caution">
    <text evidence="4">The sequence shown here is derived from an EMBL/GenBank/DDBJ whole genome shotgun (WGS) entry which is preliminary data.</text>
</comment>
<dbReference type="EMBL" id="JAAZNV010000006">
    <property type="protein sequence ID" value="NMB91542.1"/>
    <property type="molecule type" value="Genomic_DNA"/>
</dbReference>
<proteinExistence type="predicted"/>
<evidence type="ECO:0000256" key="1">
    <source>
        <dbReference type="SAM" id="MobiDB-lite"/>
    </source>
</evidence>
<accession>A0A7X9E760</accession>
<sequence>MQDLIVSLNKNVVRISTVDKDTVLRTTLVDVPKEAANDTRILDSASFSKVLSGLLPQITTITKNKMSLNFVVEPQDVYLRFVTVSKKDVDLDEQIISELKEKAKDIPLDDIYLSYVKIAPFVYQFVGIKKGILDKYLEVSNHLGIGLKSVIPWVLALPKYEKVCDPAIFISKVGNRQIISLSELNGIFFSDVYESEKTEKELQDLVKELSFYKRSSPIKHVFTMNCDYLSLGSYSVMEVEYPVFKDNLEVSPGYEQNVIVNYLLDTDEDLVNSQLNLLNLLPLPVVESKSVPAIATGAVFASLILLGGLFGGYLYLRNKNQANTSQIAQTTQQEQSQNTQVLSESTQSTEQNQDSVKPKKEDLKIMVENGAGISGLASRTKDFLVGLGYNVTGYGTSSISTEATILEYKKGKFGTYNDIVIADIKEKLPNIEVKQTLPDDKEYDLLITVGSSSKIQ</sequence>
<feature type="region of interest" description="Disordered" evidence="1">
    <location>
        <begin position="334"/>
        <end position="359"/>
    </location>
</feature>
<organism evidence="4 5">
    <name type="scientific">candidate division WWE3 bacterium</name>
    <dbReference type="NCBI Taxonomy" id="2053526"/>
    <lineage>
        <taxon>Bacteria</taxon>
        <taxon>Katanobacteria</taxon>
    </lineage>
</organism>